<comment type="similarity">
    <text evidence="5">Belongs to the ATG27 family.</text>
</comment>
<dbReference type="PANTHER" id="PTHR15071:SF0">
    <property type="entry name" value="MANNOSE 6-PHOSPHATE RECEPTOR-LIKE PROTEIN 1"/>
    <property type="match status" value="1"/>
</dbReference>
<dbReference type="GO" id="GO:0010008">
    <property type="term" value="C:endosome membrane"/>
    <property type="evidence" value="ECO:0007669"/>
    <property type="project" value="UniProtKB-SubCell"/>
</dbReference>
<accession>A0A813VMU5</accession>
<dbReference type="EMBL" id="CAJNOE010000062">
    <property type="protein sequence ID" value="CAF0840906.1"/>
    <property type="molecule type" value="Genomic_DNA"/>
</dbReference>
<evidence type="ECO:0000256" key="17">
    <source>
        <dbReference type="ARBA" id="ARBA00023329"/>
    </source>
</evidence>
<evidence type="ECO:0000256" key="10">
    <source>
        <dbReference type="ARBA" id="ARBA00022927"/>
    </source>
</evidence>
<dbReference type="GO" id="GO:0034045">
    <property type="term" value="C:phagophore assembly site membrane"/>
    <property type="evidence" value="ECO:0007669"/>
    <property type="project" value="UniProtKB-SubCell"/>
</dbReference>
<evidence type="ECO:0000256" key="16">
    <source>
        <dbReference type="ARBA" id="ARBA00023157"/>
    </source>
</evidence>
<dbReference type="GO" id="GO:0000139">
    <property type="term" value="C:Golgi membrane"/>
    <property type="evidence" value="ECO:0007669"/>
    <property type="project" value="UniProtKB-SubCell"/>
</dbReference>
<dbReference type="EMBL" id="CAJNOG010000074">
    <property type="protein sequence ID" value="CAF0895733.1"/>
    <property type="molecule type" value="Genomic_DNA"/>
</dbReference>
<evidence type="ECO:0000256" key="11">
    <source>
        <dbReference type="ARBA" id="ARBA00022989"/>
    </source>
</evidence>
<dbReference type="Proteomes" id="UP000663844">
    <property type="component" value="Unassembled WGS sequence"/>
</dbReference>
<dbReference type="InterPro" id="IPR009011">
    <property type="entry name" value="Man6P_isomerase_rcpt-bd_dom_sf"/>
</dbReference>
<dbReference type="PROSITE" id="PS51914">
    <property type="entry name" value="MRH"/>
    <property type="match status" value="1"/>
</dbReference>
<name>A0A813VMU5_9BILA</name>
<feature type="chain" id="PRO_5035598176" description="Autophagy-related protein 27" evidence="19">
    <location>
        <begin position="22"/>
        <end position="241"/>
    </location>
</feature>
<evidence type="ECO:0000313" key="23">
    <source>
        <dbReference type="EMBL" id="CAF1005614.1"/>
    </source>
</evidence>
<dbReference type="EMBL" id="CAJOAZ010000308">
    <property type="protein sequence ID" value="CAF3610963.1"/>
    <property type="molecule type" value="Genomic_DNA"/>
</dbReference>
<keyword evidence="15 18" id="KW-0472">Membrane</keyword>
<dbReference type="Proteomes" id="UP000663868">
    <property type="component" value="Unassembled WGS sequence"/>
</dbReference>
<evidence type="ECO:0000256" key="8">
    <source>
        <dbReference type="ARBA" id="ARBA00022692"/>
    </source>
</evidence>
<dbReference type="Proteomes" id="UP000663845">
    <property type="component" value="Unassembled WGS sequence"/>
</dbReference>
<evidence type="ECO:0000259" key="20">
    <source>
        <dbReference type="PROSITE" id="PS51914"/>
    </source>
</evidence>
<proteinExistence type="inferred from homology"/>
<dbReference type="GO" id="GO:0015031">
    <property type="term" value="P:protein transport"/>
    <property type="evidence" value="ECO:0007669"/>
    <property type="project" value="UniProtKB-KW"/>
</dbReference>
<dbReference type="OrthoDB" id="29460at2759"/>
<evidence type="ECO:0000313" key="24">
    <source>
        <dbReference type="EMBL" id="CAF3565501.1"/>
    </source>
</evidence>
<dbReference type="Pfam" id="PF09451">
    <property type="entry name" value="ATG27"/>
    <property type="match status" value="1"/>
</dbReference>
<dbReference type="GO" id="GO:0005802">
    <property type="term" value="C:trans-Golgi network"/>
    <property type="evidence" value="ECO:0007669"/>
    <property type="project" value="TreeGrafter"/>
</dbReference>
<dbReference type="Proteomes" id="UP000663891">
    <property type="component" value="Unassembled WGS sequence"/>
</dbReference>
<keyword evidence="16" id="KW-1015">Disulfide bond</keyword>
<dbReference type="AlphaFoldDB" id="A0A813VMU5"/>
<comment type="subcellular location">
    <subcellularLocation>
        <location evidence="2">Cytoplasmic vesicle membrane</location>
        <topology evidence="2">Single-pass type I membrane protein</topology>
    </subcellularLocation>
    <subcellularLocation>
        <location evidence="3">Golgi apparatus membrane</location>
    </subcellularLocation>
    <subcellularLocation>
        <location evidence="1">Mitochondrion membrane</location>
        <topology evidence="1">Single-pass membrane protein</topology>
    </subcellularLocation>
    <subcellularLocation>
        <location evidence="4">Preautophagosomal structure membrane</location>
        <topology evidence="4">Single-pass type I membrane protein</topology>
    </subcellularLocation>
</comment>
<keyword evidence="12" id="KW-0072">Autophagy</keyword>
<protein>
    <recommendedName>
        <fullName evidence="6">Autophagy-related protein 27</fullName>
    </recommendedName>
</protein>
<evidence type="ECO:0000256" key="5">
    <source>
        <dbReference type="ARBA" id="ARBA00005363"/>
    </source>
</evidence>
<evidence type="ECO:0000256" key="12">
    <source>
        <dbReference type="ARBA" id="ARBA00023006"/>
    </source>
</evidence>
<keyword evidence="13" id="KW-0333">Golgi apparatus</keyword>
<gene>
    <name evidence="21" type="ORF">IZO911_LOCUS9060</name>
    <name evidence="22" type="ORF">JYZ213_LOCUS10276</name>
    <name evidence="24" type="ORF">KXQ929_LOCUS3358</name>
    <name evidence="26" type="ORF">OKA104_LOCUS44406</name>
    <name evidence="25" type="ORF">OXD698_LOCUS6918</name>
    <name evidence="23" type="ORF">VCS650_LOCUS14978</name>
</gene>
<dbReference type="GO" id="GO:0006914">
    <property type="term" value="P:autophagy"/>
    <property type="evidence" value="ECO:0007669"/>
    <property type="project" value="UniProtKB-KW"/>
</dbReference>
<dbReference type="EMBL" id="CAJNON010000127">
    <property type="protein sequence ID" value="CAF1005614.1"/>
    <property type="molecule type" value="Genomic_DNA"/>
</dbReference>
<evidence type="ECO:0000256" key="4">
    <source>
        <dbReference type="ARBA" id="ARBA00004472"/>
    </source>
</evidence>
<dbReference type="Proteomes" id="UP000663860">
    <property type="component" value="Unassembled WGS sequence"/>
</dbReference>
<dbReference type="InterPro" id="IPR044865">
    <property type="entry name" value="MRH_dom"/>
</dbReference>
<dbReference type="SUPFAM" id="SSF50911">
    <property type="entry name" value="Mannose 6-phosphate receptor domain"/>
    <property type="match status" value="1"/>
</dbReference>
<evidence type="ECO:0000256" key="2">
    <source>
        <dbReference type="ARBA" id="ARBA00004358"/>
    </source>
</evidence>
<organism evidence="21 27">
    <name type="scientific">Adineta steineri</name>
    <dbReference type="NCBI Taxonomy" id="433720"/>
    <lineage>
        <taxon>Eukaryota</taxon>
        <taxon>Metazoa</taxon>
        <taxon>Spiralia</taxon>
        <taxon>Gnathifera</taxon>
        <taxon>Rotifera</taxon>
        <taxon>Eurotatoria</taxon>
        <taxon>Bdelloidea</taxon>
        <taxon>Adinetida</taxon>
        <taxon>Adinetidae</taxon>
        <taxon>Adineta</taxon>
    </lineage>
</organism>
<evidence type="ECO:0000256" key="15">
    <source>
        <dbReference type="ARBA" id="ARBA00023136"/>
    </source>
</evidence>
<evidence type="ECO:0000256" key="3">
    <source>
        <dbReference type="ARBA" id="ARBA00004394"/>
    </source>
</evidence>
<evidence type="ECO:0000256" key="7">
    <source>
        <dbReference type="ARBA" id="ARBA00022448"/>
    </source>
</evidence>
<reference evidence="21" key="1">
    <citation type="submission" date="2021-02" db="EMBL/GenBank/DDBJ databases">
        <authorList>
            <person name="Nowell W R."/>
        </authorList>
    </citation>
    <scope>NUCLEOTIDE SEQUENCE</scope>
</reference>
<evidence type="ECO:0000256" key="19">
    <source>
        <dbReference type="SAM" id="SignalP"/>
    </source>
</evidence>
<dbReference type="Proteomes" id="UP000663881">
    <property type="component" value="Unassembled WGS sequence"/>
</dbReference>
<keyword evidence="7" id="KW-0813">Transport</keyword>
<dbReference type="InterPro" id="IPR018939">
    <property type="entry name" value="Autophagy-rel_prot_27"/>
</dbReference>
<evidence type="ECO:0000313" key="26">
    <source>
        <dbReference type="EMBL" id="CAF4266191.1"/>
    </source>
</evidence>
<evidence type="ECO:0000313" key="21">
    <source>
        <dbReference type="EMBL" id="CAF0840906.1"/>
    </source>
</evidence>
<keyword evidence="10" id="KW-0653">Protein transport</keyword>
<dbReference type="Gene3D" id="2.70.130.10">
    <property type="entry name" value="Mannose-6-phosphate receptor binding domain"/>
    <property type="match status" value="1"/>
</dbReference>
<evidence type="ECO:0000313" key="22">
    <source>
        <dbReference type="EMBL" id="CAF0895733.1"/>
    </source>
</evidence>
<evidence type="ECO:0000256" key="13">
    <source>
        <dbReference type="ARBA" id="ARBA00023034"/>
    </source>
</evidence>
<evidence type="ECO:0000256" key="9">
    <source>
        <dbReference type="ARBA" id="ARBA00022729"/>
    </source>
</evidence>
<sequence length="241" mass="26245">MIQLRACVVIFTVILPFLITADNPCRFVSKEKGTIDLSSVARKDGKAAFPDETPSVGSNYVYSYNPCKPFSEGDTCKDVAVCQVSKDKTLTFVLAKHDSAKWDAGAGLGTSPSISYTFGLKLVSIELVCTEKTTGELEMLGEAPTNNYKFRLTHKCACWNGCKSSSDGLPGGAIFIIILLVLAVVYFVGFAVFNKVHHHRTGADIIPHRTFWVSLPTYAKGGVTYIISRATGKPVEKYESI</sequence>
<dbReference type="EMBL" id="CAJOAY010013486">
    <property type="protein sequence ID" value="CAF4266191.1"/>
    <property type="molecule type" value="Genomic_DNA"/>
</dbReference>
<dbReference type="GO" id="GO:0031966">
    <property type="term" value="C:mitochondrial membrane"/>
    <property type="evidence" value="ECO:0007669"/>
    <property type="project" value="UniProtKB-SubCell"/>
</dbReference>
<feature type="domain" description="MRH" evidence="20">
    <location>
        <begin position="23"/>
        <end position="160"/>
    </location>
</feature>
<keyword evidence="8 18" id="KW-0812">Transmembrane</keyword>
<dbReference type="EMBL" id="CAJOBB010000108">
    <property type="protein sequence ID" value="CAF3565501.1"/>
    <property type="molecule type" value="Genomic_DNA"/>
</dbReference>
<evidence type="ECO:0000256" key="6">
    <source>
        <dbReference type="ARBA" id="ARBA00013776"/>
    </source>
</evidence>
<feature type="signal peptide" evidence="19">
    <location>
        <begin position="1"/>
        <end position="21"/>
    </location>
</feature>
<keyword evidence="11 18" id="KW-1133">Transmembrane helix</keyword>
<evidence type="ECO:0000256" key="1">
    <source>
        <dbReference type="ARBA" id="ARBA00004304"/>
    </source>
</evidence>
<keyword evidence="14" id="KW-0496">Mitochondrion</keyword>
<evidence type="ECO:0000256" key="18">
    <source>
        <dbReference type="SAM" id="Phobius"/>
    </source>
</evidence>
<feature type="transmembrane region" description="Helical" evidence="18">
    <location>
        <begin position="172"/>
        <end position="193"/>
    </location>
</feature>
<dbReference type="PANTHER" id="PTHR15071">
    <property type="entry name" value="MANNOSE-6-PHOSPHATE RECEPTOR FAMILY MEMBER"/>
    <property type="match status" value="1"/>
</dbReference>
<evidence type="ECO:0000313" key="25">
    <source>
        <dbReference type="EMBL" id="CAF3610963.1"/>
    </source>
</evidence>
<evidence type="ECO:0000313" key="27">
    <source>
        <dbReference type="Proteomes" id="UP000663860"/>
    </source>
</evidence>
<comment type="caution">
    <text evidence="21">The sequence shown here is derived from an EMBL/GenBank/DDBJ whole genome shotgun (WGS) entry which is preliminary data.</text>
</comment>
<keyword evidence="17" id="KW-0968">Cytoplasmic vesicle</keyword>
<evidence type="ECO:0000256" key="14">
    <source>
        <dbReference type="ARBA" id="ARBA00023128"/>
    </source>
</evidence>
<keyword evidence="9 19" id="KW-0732">Signal</keyword>